<evidence type="ECO:0000313" key="1">
    <source>
        <dbReference type="EMBL" id="BCJ86438.1"/>
    </source>
</evidence>
<accession>A0A7I8D8H2</accession>
<gene>
    <name evidence="1" type="ORF">skT53_14230</name>
</gene>
<dbReference type="AlphaFoldDB" id="A0A7I8D8H2"/>
<dbReference type="RefSeq" id="WP_200760443.1">
    <property type="nucleotide sequence ID" value="NZ_AP023366.1"/>
</dbReference>
<evidence type="ECO:0008006" key="3">
    <source>
        <dbReference type="Google" id="ProtNLM"/>
    </source>
</evidence>
<name>A0A7I8D8H2_9BACL</name>
<sequence length="123" mass="14074">MKMNVMSKAWGIARAGQKKFGGNVKEYFAEALKMAWAESKAPQKALVELAVNNRKGKTWVAQILGKDPQYKYLRNFVSSSYDEDGESGWRLTDGIYEICEVGKRYFIRVANGDWKRIEEKEVA</sequence>
<dbReference type="Proteomes" id="UP000593802">
    <property type="component" value="Chromosome"/>
</dbReference>
<dbReference type="EMBL" id="AP023366">
    <property type="protein sequence ID" value="BCJ86438.1"/>
    <property type="molecule type" value="Genomic_DNA"/>
</dbReference>
<keyword evidence="2" id="KW-1185">Reference proteome</keyword>
<dbReference type="Pfam" id="PF07410">
    <property type="entry name" value="Phage_Gp111"/>
    <property type="match status" value="1"/>
</dbReference>
<organism evidence="1 2">
    <name type="scientific">Effusibacillus dendaii</name>
    <dbReference type="NCBI Taxonomy" id="2743772"/>
    <lineage>
        <taxon>Bacteria</taxon>
        <taxon>Bacillati</taxon>
        <taxon>Bacillota</taxon>
        <taxon>Bacilli</taxon>
        <taxon>Bacillales</taxon>
        <taxon>Alicyclobacillaceae</taxon>
        <taxon>Effusibacillus</taxon>
    </lineage>
</organism>
<evidence type="ECO:0000313" key="2">
    <source>
        <dbReference type="Proteomes" id="UP000593802"/>
    </source>
</evidence>
<dbReference type="KEGG" id="eff:skT53_14230"/>
<dbReference type="InterPro" id="IPR010878">
    <property type="entry name" value="Gp111"/>
</dbReference>
<reference evidence="1 2" key="1">
    <citation type="submission" date="2020-08" db="EMBL/GenBank/DDBJ databases">
        <title>Complete Genome Sequence of Effusibacillus dendaii Strain skT53, Isolated from Farmland soil.</title>
        <authorList>
            <person name="Konishi T."/>
            <person name="Kawasaki H."/>
        </authorList>
    </citation>
    <scope>NUCLEOTIDE SEQUENCE [LARGE SCALE GENOMIC DNA]</scope>
    <source>
        <strain evidence="2">skT53</strain>
    </source>
</reference>
<protein>
    <recommendedName>
        <fullName evidence="3">Phage protein</fullName>
    </recommendedName>
</protein>
<proteinExistence type="predicted"/>